<dbReference type="CDD" id="cd00637">
    <property type="entry name" value="7tm_classA_rhodopsin-like"/>
    <property type="match status" value="3"/>
</dbReference>
<feature type="transmembrane region" description="Helical" evidence="9">
    <location>
        <begin position="291"/>
        <end position="311"/>
    </location>
</feature>
<feature type="domain" description="G-protein coupled receptors family 1 profile" evidence="10">
    <location>
        <begin position="270"/>
        <end position="518"/>
    </location>
</feature>
<evidence type="ECO:0000256" key="4">
    <source>
        <dbReference type="ARBA" id="ARBA00023040"/>
    </source>
</evidence>
<feature type="transmembrane region" description="Helical" evidence="9">
    <location>
        <begin position="173"/>
        <end position="192"/>
    </location>
</feature>
<dbReference type="Proteomes" id="UP001159427">
    <property type="component" value="Unassembled WGS sequence"/>
</dbReference>
<dbReference type="PROSITE" id="PS00237">
    <property type="entry name" value="G_PROTEIN_RECEP_F1_1"/>
    <property type="match status" value="1"/>
</dbReference>
<evidence type="ECO:0000256" key="8">
    <source>
        <dbReference type="RuleBase" id="RU000688"/>
    </source>
</evidence>
<evidence type="ECO:0000256" key="9">
    <source>
        <dbReference type="SAM" id="Phobius"/>
    </source>
</evidence>
<dbReference type="PROSITE" id="PS50262">
    <property type="entry name" value="G_PROTEIN_RECEP_F1_2"/>
    <property type="match status" value="3"/>
</dbReference>
<comment type="similarity">
    <text evidence="8">Belongs to the G-protein coupled receptor 1 family.</text>
</comment>
<comment type="caution">
    <text evidence="11">The sequence shown here is derived from an EMBL/GenBank/DDBJ whole genome shotgun (WGS) entry which is preliminary data.</text>
</comment>
<evidence type="ECO:0000256" key="6">
    <source>
        <dbReference type="ARBA" id="ARBA00023170"/>
    </source>
</evidence>
<evidence type="ECO:0000313" key="11">
    <source>
        <dbReference type="EMBL" id="CAH3016861.1"/>
    </source>
</evidence>
<dbReference type="Gene3D" id="1.20.1070.10">
    <property type="entry name" value="Rhodopsin 7-helix transmembrane proteins"/>
    <property type="match status" value="4"/>
</dbReference>
<reference evidence="11 12" key="1">
    <citation type="submission" date="2022-05" db="EMBL/GenBank/DDBJ databases">
        <authorList>
            <consortium name="Genoscope - CEA"/>
            <person name="William W."/>
        </authorList>
    </citation>
    <scope>NUCLEOTIDE SEQUENCE [LARGE SCALE GENOMIC DNA]</scope>
</reference>
<organism evidence="11 12">
    <name type="scientific">Porites evermanni</name>
    <dbReference type="NCBI Taxonomy" id="104178"/>
    <lineage>
        <taxon>Eukaryota</taxon>
        <taxon>Metazoa</taxon>
        <taxon>Cnidaria</taxon>
        <taxon>Anthozoa</taxon>
        <taxon>Hexacorallia</taxon>
        <taxon>Scleractinia</taxon>
        <taxon>Fungiina</taxon>
        <taxon>Poritidae</taxon>
        <taxon>Porites</taxon>
    </lineage>
</organism>
<feature type="transmembrane region" description="Helical" evidence="9">
    <location>
        <begin position="419"/>
        <end position="439"/>
    </location>
</feature>
<dbReference type="EMBL" id="CALNXI010000049">
    <property type="protein sequence ID" value="CAH3016861.1"/>
    <property type="molecule type" value="Genomic_DNA"/>
</dbReference>
<feature type="transmembrane region" description="Helical" evidence="9">
    <location>
        <begin position="635"/>
        <end position="656"/>
    </location>
</feature>
<feature type="non-terminal residue" evidence="11">
    <location>
        <position position="1"/>
    </location>
</feature>
<feature type="domain" description="G-protein coupled receptors family 1 profile" evidence="10">
    <location>
        <begin position="573"/>
        <end position="823"/>
    </location>
</feature>
<evidence type="ECO:0000256" key="5">
    <source>
        <dbReference type="ARBA" id="ARBA00023136"/>
    </source>
</evidence>
<keyword evidence="7 8" id="KW-0807">Transducer</keyword>
<feature type="transmembrane region" description="Helical" evidence="9">
    <location>
        <begin position="204"/>
        <end position="230"/>
    </location>
</feature>
<keyword evidence="2 8" id="KW-0812">Transmembrane</keyword>
<dbReference type="PRINTS" id="PR00237">
    <property type="entry name" value="GPCRRHODOPSN"/>
</dbReference>
<dbReference type="Pfam" id="PF00001">
    <property type="entry name" value="7tm_1"/>
    <property type="match status" value="4"/>
</dbReference>
<feature type="transmembrane region" description="Helical" evidence="9">
    <location>
        <begin position="120"/>
        <end position="145"/>
    </location>
</feature>
<name>A0ABN8LKP5_9CNID</name>
<sequence>LLSSLIGNTVIIIIFYRRKDLKKTTNYFIANMAISDLIFPLTPIPLSIIGLETLPVSVSAGSIVCKLQIFLGGVSLTVSVESLVWIAVDRFIAVVFPIKVNGKIVCMEKPHSSFYPTYGYVQLVVLYIAPLLLMTILYTAIALTLRRQDKALAISAIVIKNIQKKRQALKMSVCVMAAFYLLFIPNLIVVFFHKTLVEISCLLYSSIMIFASATTCFSSITNPIICFIFVENYRLGLRELLSICHIKKSARLEVIKILIVSILSLSSLIGNTFIILMVYKRKELRKTTNFFIVNMAVSDLFYPLTGIAATLSSTSLVRSSRLVIASTTELISCHLVSFFQGVSLTVSIESLVCISMDRFVAVVFPLKGHLITARVRTAAITFTWFIAVFLNSVEFYMPVCAYKNTSTFYVDFGRGRTTFLFTVPLIIIAISYCAIAITLRKHDRALQCGNQSNQRKRQAIKMSFCVMLSFYFLILPLTIVANLLPDRKVFKSCSVLQNIWLLVQLALYTSSTVNPIICIAFVQSFRRGLTEILPCYYSKNLKDLDCGALYESYVFKISLIVVYCMVLLVGLTGNALIITLVYKRKDLRKTINQLIANMAFSDFVFQLTSIPVELAKAAYGQWPIAEPAGSIFCKIQSFVVHVSVYVSVQSLTWIALDRFIAVVFPMKVHLISSRFRVLAIASTWIVALLCGSASSFDSKVVHKNGALECTEKTTAISQYAGAAGSFASLISITILYCTIAVTLRRKNKALPTSVVNGNVQRKRQAVKMSICVVAAFYLCFIPVIIIALLSGKVLKRSCLLLRVLWPFTGLTINLSSSANPIICFIFVENYRRGLREFCGSFLIKCSKRRQNIDNSPKGITLQRVRRVLQNSYSN</sequence>
<accession>A0ABN8LKP5</accession>
<dbReference type="PANTHER" id="PTHR45695:SF9">
    <property type="entry name" value="LEUCOKININ RECEPTOR"/>
    <property type="match status" value="1"/>
</dbReference>
<comment type="subcellular location">
    <subcellularLocation>
        <location evidence="1">Membrane</location>
        <topology evidence="1">Multi-pass membrane protein</topology>
    </subcellularLocation>
</comment>
<protein>
    <recommendedName>
        <fullName evidence="10">G-protein coupled receptors family 1 profile domain-containing protein</fullName>
    </recommendedName>
</protein>
<dbReference type="InterPro" id="IPR000276">
    <property type="entry name" value="GPCR_Rhodpsn"/>
</dbReference>
<feature type="transmembrane region" description="Helical" evidence="9">
    <location>
        <begin position="716"/>
        <end position="743"/>
    </location>
</feature>
<keyword evidence="6 8" id="KW-0675">Receptor</keyword>
<feature type="transmembrane region" description="Helical" evidence="9">
    <location>
        <begin position="803"/>
        <end position="827"/>
    </location>
</feature>
<dbReference type="InterPro" id="IPR017452">
    <property type="entry name" value="GPCR_Rhodpsn_7TM"/>
</dbReference>
<evidence type="ECO:0000259" key="10">
    <source>
        <dbReference type="PROSITE" id="PS50262"/>
    </source>
</evidence>
<evidence type="ECO:0000256" key="7">
    <source>
        <dbReference type="ARBA" id="ARBA00023224"/>
    </source>
</evidence>
<keyword evidence="12" id="KW-1185">Reference proteome</keyword>
<feature type="transmembrane region" description="Helical" evidence="9">
    <location>
        <begin position="257"/>
        <end position="279"/>
    </location>
</feature>
<keyword evidence="4 8" id="KW-0297">G-protein coupled receptor</keyword>
<feature type="transmembrane region" description="Helical" evidence="9">
    <location>
        <begin position="460"/>
        <end position="484"/>
    </location>
</feature>
<feature type="domain" description="G-protein coupled receptors family 1 profile" evidence="10">
    <location>
        <begin position="7"/>
        <end position="208"/>
    </location>
</feature>
<feature type="transmembrane region" description="Helical" evidence="9">
    <location>
        <begin position="770"/>
        <end position="791"/>
    </location>
</feature>
<evidence type="ECO:0000256" key="1">
    <source>
        <dbReference type="ARBA" id="ARBA00004141"/>
    </source>
</evidence>
<feature type="transmembrane region" description="Helical" evidence="9">
    <location>
        <begin position="677"/>
        <end position="696"/>
    </location>
</feature>
<feature type="transmembrane region" description="Helical" evidence="9">
    <location>
        <begin position="378"/>
        <end position="399"/>
    </location>
</feature>
<dbReference type="SUPFAM" id="SSF81321">
    <property type="entry name" value="Family A G protein-coupled receptor-like"/>
    <property type="match status" value="3"/>
</dbReference>
<gene>
    <name evidence="11" type="ORF">PEVE_00033100</name>
</gene>
<evidence type="ECO:0000313" key="12">
    <source>
        <dbReference type="Proteomes" id="UP001159427"/>
    </source>
</evidence>
<keyword evidence="3 9" id="KW-1133">Transmembrane helix</keyword>
<evidence type="ECO:0000256" key="2">
    <source>
        <dbReference type="ARBA" id="ARBA00022692"/>
    </source>
</evidence>
<evidence type="ECO:0000256" key="3">
    <source>
        <dbReference type="ARBA" id="ARBA00022989"/>
    </source>
</evidence>
<keyword evidence="5 9" id="KW-0472">Membrane</keyword>
<feature type="transmembrane region" description="Helical" evidence="9">
    <location>
        <begin position="560"/>
        <end position="582"/>
    </location>
</feature>
<proteinExistence type="inferred from homology"/>
<dbReference type="SMART" id="SM01381">
    <property type="entry name" value="7TM_GPCR_Srsx"/>
    <property type="match status" value="1"/>
</dbReference>
<dbReference type="PANTHER" id="PTHR45695">
    <property type="entry name" value="LEUCOKININ RECEPTOR-RELATED"/>
    <property type="match status" value="1"/>
</dbReference>
<feature type="transmembrane region" description="Helical" evidence="9">
    <location>
        <begin position="27"/>
        <end position="50"/>
    </location>
</feature>